<evidence type="ECO:0000313" key="3">
    <source>
        <dbReference type="EMBL" id="MEC5386793.1"/>
    </source>
</evidence>
<evidence type="ECO:0000256" key="1">
    <source>
        <dbReference type="SAM" id="MobiDB-lite"/>
    </source>
</evidence>
<feature type="compositionally biased region" description="Low complexity" evidence="1">
    <location>
        <begin position="43"/>
        <end position="55"/>
    </location>
</feature>
<evidence type="ECO:0000313" key="4">
    <source>
        <dbReference type="Proteomes" id="UP001331561"/>
    </source>
</evidence>
<organism evidence="3 4">
    <name type="scientific">Uliginosibacterium silvisoli</name>
    <dbReference type="NCBI Taxonomy" id="3114758"/>
    <lineage>
        <taxon>Bacteria</taxon>
        <taxon>Pseudomonadati</taxon>
        <taxon>Pseudomonadota</taxon>
        <taxon>Betaproteobacteria</taxon>
        <taxon>Rhodocyclales</taxon>
        <taxon>Zoogloeaceae</taxon>
        <taxon>Uliginosibacterium</taxon>
    </lineage>
</organism>
<comment type="caution">
    <text evidence="3">The sequence shown here is derived from an EMBL/GenBank/DDBJ whole genome shotgun (WGS) entry which is preliminary data.</text>
</comment>
<feature type="compositionally biased region" description="Basic and acidic residues" evidence="1">
    <location>
        <begin position="56"/>
        <end position="72"/>
    </location>
</feature>
<feature type="chain" id="PRO_5045451759" description="DNA repair protein" evidence="2">
    <location>
        <begin position="24"/>
        <end position="227"/>
    </location>
</feature>
<sequence>MTHHILVRACLIGLLLAQPLAHAEDKQAARSQEQLRRLRQQVQQLQQTQQQSEQKSAQEKAAADEELKRRSSELGSTSKKLKDSERQLADLQTRLKAAEQERDALTTKYGDASKRLAELEPLQRDTAAKLRTRDGEASGLQASLTAELAERKRCEANNIALYQYGRELMTLYENKGVVSALRHSEPVFGLGQVQMQNMLEEYRDKLDAQKRAALASDASAATAAGKP</sequence>
<dbReference type="Proteomes" id="UP001331561">
    <property type="component" value="Unassembled WGS sequence"/>
</dbReference>
<evidence type="ECO:0000256" key="2">
    <source>
        <dbReference type="SAM" id="SignalP"/>
    </source>
</evidence>
<dbReference type="EMBL" id="JAYXHS010000002">
    <property type="protein sequence ID" value="MEC5386793.1"/>
    <property type="molecule type" value="Genomic_DNA"/>
</dbReference>
<keyword evidence="4" id="KW-1185">Reference proteome</keyword>
<gene>
    <name evidence="3" type="ORF">VVD49_13745</name>
</gene>
<keyword evidence="2" id="KW-0732">Signal</keyword>
<dbReference type="Gene3D" id="1.10.287.1490">
    <property type="match status" value="1"/>
</dbReference>
<accession>A0ABU6K4F9</accession>
<protein>
    <recommendedName>
        <fullName evidence="5">DNA repair protein</fullName>
    </recommendedName>
</protein>
<feature type="signal peptide" evidence="2">
    <location>
        <begin position="1"/>
        <end position="23"/>
    </location>
</feature>
<name>A0ABU6K4F9_9RHOO</name>
<dbReference type="RefSeq" id="WP_327599752.1">
    <property type="nucleotide sequence ID" value="NZ_JAYXHS010000002.1"/>
</dbReference>
<proteinExistence type="predicted"/>
<reference evidence="3 4" key="1">
    <citation type="submission" date="2024-01" db="EMBL/GenBank/DDBJ databases">
        <title>Uliginosibacterium soil sp. nov.</title>
        <authorList>
            <person name="Lv Y."/>
        </authorList>
    </citation>
    <scope>NUCLEOTIDE SEQUENCE [LARGE SCALE GENOMIC DNA]</scope>
    <source>
        <strain evidence="3 4">H3</strain>
    </source>
</reference>
<feature type="region of interest" description="Disordered" evidence="1">
    <location>
        <begin position="43"/>
        <end position="85"/>
    </location>
</feature>
<evidence type="ECO:0008006" key="5">
    <source>
        <dbReference type="Google" id="ProtNLM"/>
    </source>
</evidence>